<name>A0ABV1G3G9_9FIRM</name>
<evidence type="ECO:0000313" key="3">
    <source>
        <dbReference type="EMBL" id="MEQ2509946.1"/>
    </source>
</evidence>
<protein>
    <submittedName>
        <fullName evidence="3">DUF6199 family natural product biosynthesis protein</fullName>
    </submittedName>
</protein>
<accession>A0ABV1G3G9</accession>
<organism evidence="3 4">
    <name type="scientific">Faecousia intestinalis</name>
    <dbReference type="NCBI Taxonomy" id="3133167"/>
    <lineage>
        <taxon>Bacteria</taxon>
        <taxon>Bacillati</taxon>
        <taxon>Bacillota</taxon>
        <taxon>Clostridia</taxon>
        <taxon>Eubacteriales</taxon>
        <taxon>Oscillospiraceae</taxon>
        <taxon>Faecousia</taxon>
    </lineage>
</organism>
<feature type="domain" description="DUF6199" evidence="2">
    <location>
        <begin position="1"/>
        <end position="52"/>
    </location>
</feature>
<dbReference type="InterPro" id="IPR045679">
    <property type="entry name" value="DUF6199"/>
</dbReference>
<gene>
    <name evidence="3" type="ORF">WMO66_01560</name>
</gene>
<dbReference type="Proteomes" id="UP001491552">
    <property type="component" value="Unassembled WGS sequence"/>
</dbReference>
<dbReference type="Pfam" id="PF19701">
    <property type="entry name" value="DUF6199"/>
    <property type="match status" value="1"/>
</dbReference>
<keyword evidence="1" id="KW-0472">Membrane</keyword>
<reference evidence="3 4" key="1">
    <citation type="submission" date="2024-03" db="EMBL/GenBank/DDBJ databases">
        <title>Human intestinal bacterial collection.</title>
        <authorList>
            <person name="Pauvert C."/>
            <person name="Hitch T.C.A."/>
            <person name="Clavel T."/>
        </authorList>
    </citation>
    <scope>NUCLEOTIDE SEQUENCE [LARGE SCALE GENOMIC DNA]</scope>
    <source>
        <strain evidence="3 4">CLA-AA-H192</strain>
    </source>
</reference>
<sequence length="57" mass="6261">MGFFMLFFPEDIFEIMNSRRNEANGEPTRSFLIGTRIGGAIMILLGIAGLVVTILGL</sequence>
<feature type="transmembrane region" description="Helical" evidence="1">
    <location>
        <begin position="37"/>
        <end position="56"/>
    </location>
</feature>
<keyword evidence="1" id="KW-0812">Transmembrane</keyword>
<keyword evidence="1" id="KW-1133">Transmembrane helix</keyword>
<dbReference type="RefSeq" id="WP_349134662.1">
    <property type="nucleotide sequence ID" value="NZ_JBBMFF010000088.1"/>
</dbReference>
<evidence type="ECO:0000259" key="2">
    <source>
        <dbReference type="Pfam" id="PF19701"/>
    </source>
</evidence>
<dbReference type="EMBL" id="JBBMFF010000088">
    <property type="protein sequence ID" value="MEQ2509946.1"/>
    <property type="molecule type" value="Genomic_DNA"/>
</dbReference>
<evidence type="ECO:0000313" key="4">
    <source>
        <dbReference type="Proteomes" id="UP001491552"/>
    </source>
</evidence>
<proteinExistence type="predicted"/>
<keyword evidence="4" id="KW-1185">Reference proteome</keyword>
<evidence type="ECO:0000256" key="1">
    <source>
        <dbReference type="SAM" id="Phobius"/>
    </source>
</evidence>
<comment type="caution">
    <text evidence="3">The sequence shown here is derived from an EMBL/GenBank/DDBJ whole genome shotgun (WGS) entry which is preliminary data.</text>
</comment>